<dbReference type="GO" id="GO:0034703">
    <property type="term" value="C:cation channel complex"/>
    <property type="evidence" value="ECO:0007669"/>
    <property type="project" value="UniProtKB-ARBA"/>
</dbReference>
<reference evidence="16 17" key="1">
    <citation type="submission" date="2025-05" db="UniProtKB">
        <authorList>
            <consortium name="RefSeq"/>
        </authorList>
    </citation>
    <scope>IDENTIFICATION</scope>
</reference>
<dbReference type="GO" id="GO:0005216">
    <property type="term" value="F:monoatomic ion channel activity"/>
    <property type="evidence" value="ECO:0007669"/>
    <property type="project" value="InterPro"/>
</dbReference>
<dbReference type="InterPro" id="IPR005821">
    <property type="entry name" value="Ion_trans_dom"/>
</dbReference>
<dbReference type="PROSITE" id="PS50297">
    <property type="entry name" value="ANK_REP_REGION"/>
    <property type="match status" value="2"/>
</dbReference>
<gene>
    <name evidence="16 17" type="primary">LOC112051474</name>
</gene>
<evidence type="ECO:0000313" key="15">
    <source>
        <dbReference type="Proteomes" id="UP001652582"/>
    </source>
</evidence>
<feature type="compositionally biased region" description="Acidic residues" evidence="12">
    <location>
        <begin position="414"/>
        <end position="423"/>
    </location>
</feature>
<proteinExistence type="predicted"/>
<feature type="region of interest" description="Disordered" evidence="12">
    <location>
        <begin position="402"/>
        <end position="424"/>
    </location>
</feature>
<evidence type="ECO:0000313" key="16">
    <source>
        <dbReference type="RefSeq" id="XP_023945906.2"/>
    </source>
</evidence>
<evidence type="ECO:0000256" key="10">
    <source>
        <dbReference type="ARBA" id="ARBA00023303"/>
    </source>
</evidence>
<evidence type="ECO:0000256" key="7">
    <source>
        <dbReference type="ARBA" id="ARBA00023043"/>
    </source>
</evidence>
<dbReference type="PROSITE" id="PS50088">
    <property type="entry name" value="ANK_REPEAT"/>
    <property type="match status" value="2"/>
</dbReference>
<dbReference type="InterPro" id="IPR002110">
    <property type="entry name" value="Ankyrin_rpt"/>
</dbReference>
<dbReference type="InterPro" id="IPR036770">
    <property type="entry name" value="Ankyrin_rpt-contain_sf"/>
</dbReference>
<evidence type="ECO:0000256" key="11">
    <source>
        <dbReference type="PROSITE-ProRule" id="PRU00023"/>
    </source>
</evidence>
<keyword evidence="4 13" id="KW-0812">Transmembrane</keyword>
<dbReference type="SUPFAM" id="SSF48403">
    <property type="entry name" value="Ankyrin repeat"/>
    <property type="match status" value="1"/>
</dbReference>
<evidence type="ECO:0000256" key="9">
    <source>
        <dbReference type="ARBA" id="ARBA00023136"/>
    </source>
</evidence>
<accession>A0A6J1NRN2</accession>
<dbReference type="InterPro" id="IPR052076">
    <property type="entry name" value="TRP_cation_channel"/>
</dbReference>
<organism evidence="15 16">
    <name type="scientific">Bicyclus anynana</name>
    <name type="common">Squinting bush brown butterfly</name>
    <dbReference type="NCBI Taxonomy" id="110368"/>
    <lineage>
        <taxon>Eukaryota</taxon>
        <taxon>Metazoa</taxon>
        <taxon>Ecdysozoa</taxon>
        <taxon>Arthropoda</taxon>
        <taxon>Hexapoda</taxon>
        <taxon>Insecta</taxon>
        <taxon>Pterygota</taxon>
        <taxon>Neoptera</taxon>
        <taxon>Endopterygota</taxon>
        <taxon>Lepidoptera</taxon>
        <taxon>Glossata</taxon>
        <taxon>Ditrysia</taxon>
        <taxon>Papilionoidea</taxon>
        <taxon>Nymphalidae</taxon>
        <taxon>Satyrinae</taxon>
        <taxon>Satyrini</taxon>
        <taxon>Mycalesina</taxon>
        <taxon>Bicyclus</taxon>
    </lineage>
</organism>
<dbReference type="Gene3D" id="1.10.287.70">
    <property type="match status" value="1"/>
</dbReference>
<dbReference type="KEGG" id="bany:112051474"/>
<feature type="transmembrane region" description="Helical" evidence="13">
    <location>
        <begin position="311"/>
        <end position="327"/>
    </location>
</feature>
<dbReference type="SMART" id="SM00248">
    <property type="entry name" value="ANK"/>
    <property type="match status" value="4"/>
</dbReference>
<keyword evidence="10" id="KW-0407">Ion channel</keyword>
<protein>
    <submittedName>
        <fullName evidence="16 17">Transient receptor potential cation channel protein painless-like isoform X1</fullName>
    </submittedName>
</protein>
<keyword evidence="8" id="KW-0406">Ion transport</keyword>
<evidence type="ECO:0000256" key="1">
    <source>
        <dbReference type="ARBA" id="ARBA00004141"/>
    </source>
</evidence>
<feature type="domain" description="Ion transport" evidence="14">
    <location>
        <begin position="249"/>
        <end position="489"/>
    </location>
</feature>
<evidence type="ECO:0000256" key="6">
    <source>
        <dbReference type="ARBA" id="ARBA00022989"/>
    </source>
</evidence>
<evidence type="ECO:0000256" key="8">
    <source>
        <dbReference type="ARBA" id="ARBA00023065"/>
    </source>
</evidence>
<keyword evidence="6 13" id="KW-1133">Transmembrane helix</keyword>
<evidence type="ECO:0000313" key="17">
    <source>
        <dbReference type="RefSeq" id="XP_052738222.1"/>
    </source>
</evidence>
<evidence type="ECO:0000256" key="3">
    <source>
        <dbReference type="ARBA" id="ARBA00022606"/>
    </source>
</evidence>
<name>A0A6J1NRN2_BICAN</name>
<evidence type="ECO:0000256" key="12">
    <source>
        <dbReference type="SAM" id="MobiDB-lite"/>
    </source>
</evidence>
<feature type="transmembrane region" description="Helical" evidence="13">
    <location>
        <begin position="239"/>
        <end position="261"/>
    </location>
</feature>
<dbReference type="OrthoDB" id="2157354at2759"/>
<keyword evidence="3" id="KW-0716">Sensory transduction</keyword>
<feature type="transmembrane region" description="Helical" evidence="13">
    <location>
        <begin position="273"/>
        <end position="291"/>
    </location>
</feature>
<feature type="transmembrane region" description="Helical" evidence="13">
    <location>
        <begin position="376"/>
        <end position="395"/>
    </location>
</feature>
<dbReference type="Proteomes" id="UP001652582">
    <property type="component" value="Chromosome 6"/>
</dbReference>
<dbReference type="RefSeq" id="XP_052738222.1">
    <property type="nucleotide sequence ID" value="XM_052882262.1"/>
</dbReference>
<dbReference type="PANTHER" id="PTHR47143:SF4">
    <property type="entry name" value="TRANSIENT RECEPTOR POTENTIAL CATION CHANNEL PROTEIN PAINLESS"/>
    <property type="match status" value="1"/>
</dbReference>
<dbReference type="AlphaFoldDB" id="A0A6J1NRN2"/>
<evidence type="ECO:0000256" key="13">
    <source>
        <dbReference type="SAM" id="Phobius"/>
    </source>
</evidence>
<feature type="transmembrane region" description="Helical" evidence="13">
    <location>
        <begin position="339"/>
        <end position="356"/>
    </location>
</feature>
<keyword evidence="9 13" id="KW-0472">Membrane</keyword>
<evidence type="ECO:0000256" key="2">
    <source>
        <dbReference type="ARBA" id="ARBA00022448"/>
    </source>
</evidence>
<comment type="subcellular location">
    <subcellularLocation>
        <location evidence="1">Membrane</location>
        <topology evidence="1">Multi-pass membrane protein</topology>
    </subcellularLocation>
</comment>
<dbReference type="Pfam" id="PF00520">
    <property type="entry name" value="Ion_trans"/>
    <property type="match status" value="1"/>
</dbReference>
<feature type="transmembrane region" description="Helical" evidence="13">
    <location>
        <begin position="457"/>
        <end position="478"/>
    </location>
</feature>
<dbReference type="PANTHER" id="PTHR47143">
    <property type="entry name" value="TRANSIENT RECEPTOR POTENTIAL CATION CHANNEL PROTEIN PAINLESS"/>
    <property type="match status" value="1"/>
</dbReference>
<sequence length="635" mass="73488">MAQDNYEMEPNSSPRGENDLQRQLRHALLENDFEKFEELVSNGAVDLEYVYPYPDDKTCLDLAILEPNKIEFVKLLLRHITCVTYDHVDKRDTPVHLAVKNRNTEALDALLQYGGCSVNWKDKEGNSPLYYATRNGDNETVLKLLRKGAHIYNCSYEPPVADINARTLQTFLDECIETNDELPNDRNYEIRLNYDFFRQHRQTKMLLNMTRDEEFRPLLKHPVITSFIYFNWYSIRKVFYANITFSSLLWLCLMFYIILGYGVNKQQSKFVEAINVLTYVGTCIGLILLIFRELFQLLVWTTKYFKSTENFMEIAIICVMTAIVCNNSESESTKQQLSAIAILLSSAELVLLIGQFPTFSTNIVMLRTVSWNFFKFLLWYCILIIAFALSFYTLFKRGEEQEDQKASNPNNTGQEEEEEEEFFGDPGRSLFKTIVMMTGEFDAGSIKFSTFPVTSHIIFILFVFMIPVVLFNLLNGLAVSDTQEIRANAELLGHISRVKLLFHYESVIANSIKSKTLARWCIWNAFKIVMYNFLHLHYNKASVLLYVYGVTVKPNQNNKIEVSDDMLGALGGEYCFGSCDLRLDKEIVKNAQIIINKRSCVSEFDEIKHMLSKYETKILSMENTLKKVLQKIEAL</sequence>
<dbReference type="RefSeq" id="XP_023945906.2">
    <property type="nucleotide sequence ID" value="XM_024090138.2"/>
</dbReference>
<keyword evidence="7 11" id="KW-0040">ANK repeat</keyword>
<dbReference type="Gene3D" id="1.25.40.20">
    <property type="entry name" value="Ankyrin repeat-containing domain"/>
    <property type="match status" value="1"/>
</dbReference>
<dbReference type="Pfam" id="PF12796">
    <property type="entry name" value="Ank_2"/>
    <property type="match status" value="1"/>
</dbReference>
<evidence type="ECO:0000256" key="5">
    <source>
        <dbReference type="ARBA" id="ARBA00022737"/>
    </source>
</evidence>
<keyword evidence="15" id="KW-1185">Reference proteome</keyword>
<keyword evidence="2" id="KW-0813">Transport</keyword>
<feature type="repeat" description="ANK" evidence="11">
    <location>
        <begin position="90"/>
        <end position="114"/>
    </location>
</feature>
<evidence type="ECO:0000259" key="14">
    <source>
        <dbReference type="Pfam" id="PF00520"/>
    </source>
</evidence>
<dbReference type="GeneID" id="112051474"/>
<evidence type="ECO:0000256" key="4">
    <source>
        <dbReference type="ARBA" id="ARBA00022692"/>
    </source>
</evidence>
<feature type="repeat" description="ANK" evidence="11">
    <location>
        <begin position="124"/>
        <end position="151"/>
    </location>
</feature>
<keyword evidence="5" id="KW-0677">Repeat</keyword>